<dbReference type="InterPro" id="IPR011014">
    <property type="entry name" value="MscS_channel_TM-2"/>
</dbReference>
<keyword evidence="3" id="KW-1003">Cell membrane</keyword>
<evidence type="ECO:0000256" key="6">
    <source>
        <dbReference type="ARBA" id="ARBA00023136"/>
    </source>
</evidence>
<dbReference type="Pfam" id="PF21082">
    <property type="entry name" value="MS_channel_3rd"/>
    <property type="match status" value="1"/>
</dbReference>
<keyword evidence="6 7" id="KW-0472">Membrane</keyword>
<feature type="transmembrane region" description="Helical" evidence="7">
    <location>
        <begin position="130"/>
        <end position="155"/>
    </location>
</feature>
<keyword evidence="12" id="KW-1185">Reference proteome</keyword>
<protein>
    <submittedName>
        <fullName evidence="11">Mechanosensitive ion channel</fullName>
    </submittedName>
</protein>
<feature type="transmembrane region" description="Helical" evidence="7">
    <location>
        <begin position="182"/>
        <end position="203"/>
    </location>
</feature>
<sequence>MKRSFFALSYSNSIRYCIVLFFAFCSTLLSAEVINEPATTKQVVINKSVEQQMSMLSDTEVRSRLREELNNQLEKKNESSYTAALSVINVSMGNTLFAFEDAQSKIVNIDKAIDDLTTVFMQDFTQPQQLLYAFLQLIILLCIAFTIEIICLKIFTQYKAKTKPNDHSLKANRLLSLGKITVNRLVGITVFYATCRLVLPYLFTQQSMYLTAGALLDYIMIARLTYIGCAFFFAPQHPNLRLFNLNDTLARNLLNRLVMVSLLSALGVFIELFNDLGIAQEIYKLGFWTNIVSYLAMIIAVYLSREGIKHMLLHHDINNSKRRSLFANIWPALVITCIVLVWFTLEIVMANVGFDDDIVYAATFTMLAIISVPFFDIVLITIVDSRYPINSDQSNTQDKLNLSLKVSILRIARIVTFMTVVLILSLLWGVNYLSISSQGLIATAIIKVIEASTLLLFGLICWEIVNIYIQRKLAQELPDGNEETMDSEGGQGLSRTATLLPLIKNTLAFFIFVLSVFSALSTLGVNTTALLASVGVLGLAIGFGAQTLVKDIVSGVFFLIDDAFRMGEYVVIGSTKGTVEKIALRSLRLRHHLGALHTVPYGEIPSLTNHSRDWIIMKLPFLVPHHTDINKVKKLFKVLGKELLAHPELGKDFIEPFKSQGVQSVDEVGMLIRGKFTCKPGCQFMIRKQVYLRVQEIFAENNIEFAKRKVEVQLPEGIHPALIAPLSAAAGSAATIVERADERSLP</sequence>
<feature type="transmembrane region" description="Helical" evidence="7">
    <location>
        <begin position="253"/>
        <end position="273"/>
    </location>
</feature>
<feature type="transmembrane region" description="Helical" evidence="7">
    <location>
        <begin position="358"/>
        <end position="383"/>
    </location>
</feature>
<dbReference type="SUPFAM" id="SSF82861">
    <property type="entry name" value="Mechanosensitive channel protein MscS (YggB), transmembrane region"/>
    <property type="match status" value="1"/>
</dbReference>
<dbReference type="AlphaFoldDB" id="A0A5J6WMM1"/>
<name>A0A5J6WMM1_MORMI</name>
<feature type="domain" description="Mechanosensitive ion channel transmembrane helices 2/3" evidence="10">
    <location>
        <begin position="506"/>
        <end position="546"/>
    </location>
</feature>
<feature type="transmembrane region" description="Helical" evidence="7">
    <location>
        <begin position="440"/>
        <end position="462"/>
    </location>
</feature>
<evidence type="ECO:0000313" key="12">
    <source>
        <dbReference type="Proteomes" id="UP000327424"/>
    </source>
</evidence>
<dbReference type="PANTHER" id="PTHR30460">
    <property type="entry name" value="MODERATE CONDUCTANCE MECHANOSENSITIVE CHANNEL YBIO"/>
    <property type="match status" value="1"/>
</dbReference>
<accession>A0A5J6WMM1</accession>
<gene>
    <name evidence="11" type="ORF">FR932_09370</name>
</gene>
<dbReference type="SUPFAM" id="SSF82689">
    <property type="entry name" value="Mechanosensitive channel protein MscS (YggB), C-terminal domain"/>
    <property type="match status" value="1"/>
</dbReference>
<evidence type="ECO:0000313" key="11">
    <source>
        <dbReference type="EMBL" id="QFI38045.1"/>
    </source>
</evidence>
<proteinExistence type="inferred from homology"/>
<dbReference type="InterPro" id="IPR006685">
    <property type="entry name" value="MscS_channel_2nd"/>
</dbReference>
<feature type="transmembrane region" description="Helical" evidence="7">
    <location>
        <begin position="502"/>
        <end position="523"/>
    </location>
</feature>
<feature type="transmembrane region" description="Helical" evidence="7">
    <location>
        <begin position="209"/>
        <end position="233"/>
    </location>
</feature>
<evidence type="ECO:0000259" key="8">
    <source>
        <dbReference type="Pfam" id="PF00924"/>
    </source>
</evidence>
<feature type="domain" description="Mechanosensitive ion channel MscS" evidence="8">
    <location>
        <begin position="547"/>
        <end position="612"/>
    </location>
</feature>
<evidence type="ECO:0000256" key="5">
    <source>
        <dbReference type="ARBA" id="ARBA00022989"/>
    </source>
</evidence>
<feature type="transmembrane region" description="Helical" evidence="7">
    <location>
        <begin position="404"/>
        <end position="428"/>
    </location>
</feature>
<evidence type="ECO:0000256" key="3">
    <source>
        <dbReference type="ARBA" id="ARBA00022475"/>
    </source>
</evidence>
<dbReference type="GO" id="GO:0005886">
    <property type="term" value="C:plasma membrane"/>
    <property type="evidence" value="ECO:0007669"/>
    <property type="project" value="UniProtKB-SubCell"/>
</dbReference>
<dbReference type="InterPro" id="IPR049142">
    <property type="entry name" value="MS_channel_1st"/>
</dbReference>
<feature type="transmembrane region" description="Helical" evidence="7">
    <location>
        <begin position="325"/>
        <end position="352"/>
    </location>
</feature>
<evidence type="ECO:0000256" key="2">
    <source>
        <dbReference type="ARBA" id="ARBA00008017"/>
    </source>
</evidence>
<dbReference type="OrthoDB" id="6500477at2"/>
<evidence type="ECO:0000256" key="7">
    <source>
        <dbReference type="SAM" id="Phobius"/>
    </source>
</evidence>
<feature type="domain" description="Mechanosensitive ion channel MscS C-terminal" evidence="9">
    <location>
        <begin position="619"/>
        <end position="705"/>
    </location>
</feature>
<comment type="subcellular location">
    <subcellularLocation>
        <location evidence="1">Cell membrane</location>
        <topology evidence="1">Multi-pass membrane protein</topology>
    </subcellularLocation>
</comment>
<keyword evidence="5 7" id="KW-1133">Transmembrane helix</keyword>
<keyword evidence="4 7" id="KW-0812">Transmembrane</keyword>
<evidence type="ECO:0000259" key="9">
    <source>
        <dbReference type="Pfam" id="PF21082"/>
    </source>
</evidence>
<feature type="transmembrane region" description="Helical" evidence="7">
    <location>
        <begin position="285"/>
        <end position="304"/>
    </location>
</feature>
<dbReference type="InterPro" id="IPR045276">
    <property type="entry name" value="YbiO_bact"/>
</dbReference>
<dbReference type="InterPro" id="IPR011066">
    <property type="entry name" value="MscS_channel_C_sf"/>
</dbReference>
<dbReference type="Gene3D" id="2.30.30.60">
    <property type="match status" value="1"/>
</dbReference>
<evidence type="ECO:0000256" key="1">
    <source>
        <dbReference type="ARBA" id="ARBA00004651"/>
    </source>
</evidence>
<dbReference type="GO" id="GO:0008381">
    <property type="term" value="F:mechanosensitive monoatomic ion channel activity"/>
    <property type="evidence" value="ECO:0007669"/>
    <property type="project" value="InterPro"/>
</dbReference>
<dbReference type="EMBL" id="CP044399">
    <property type="protein sequence ID" value="QFI38045.1"/>
    <property type="molecule type" value="Genomic_DNA"/>
</dbReference>
<dbReference type="Gene3D" id="3.30.70.100">
    <property type="match status" value="1"/>
</dbReference>
<dbReference type="Pfam" id="PF21088">
    <property type="entry name" value="MS_channel_1st"/>
    <property type="match status" value="1"/>
</dbReference>
<reference evidence="11 12" key="1">
    <citation type="submission" date="2019-09" db="EMBL/GenBank/DDBJ databases">
        <title>Hybrid Assembly of the complete Genome of the Deep-Sea Bacterium Moritella marina from long Nanopore and Illumina reads.</title>
        <authorList>
            <person name="Magin S."/>
            <person name="Georgoulis A."/>
            <person name="Papadimitriou K."/>
            <person name="Iliakis G."/>
            <person name="Vorgias C.E."/>
        </authorList>
    </citation>
    <scope>NUCLEOTIDE SEQUENCE [LARGE SCALE GENOMIC DNA]</scope>
    <source>
        <strain evidence="11 12">MP-1</strain>
    </source>
</reference>
<dbReference type="InterPro" id="IPR010920">
    <property type="entry name" value="LSM_dom_sf"/>
</dbReference>
<dbReference type="KEGG" id="mmaa:FR932_09370"/>
<dbReference type="PANTHER" id="PTHR30460:SF0">
    <property type="entry name" value="MODERATE CONDUCTANCE MECHANOSENSITIVE CHANNEL YBIO"/>
    <property type="match status" value="1"/>
</dbReference>
<organism evidence="11 12">
    <name type="scientific">Moritella marina ATCC 15381</name>
    <dbReference type="NCBI Taxonomy" id="1202962"/>
    <lineage>
        <taxon>Bacteria</taxon>
        <taxon>Pseudomonadati</taxon>
        <taxon>Pseudomonadota</taxon>
        <taxon>Gammaproteobacteria</taxon>
        <taxon>Alteromonadales</taxon>
        <taxon>Moritellaceae</taxon>
        <taxon>Moritella</taxon>
    </lineage>
</organism>
<evidence type="ECO:0000256" key="4">
    <source>
        <dbReference type="ARBA" id="ARBA00022692"/>
    </source>
</evidence>
<dbReference type="Pfam" id="PF00924">
    <property type="entry name" value="MS_channel_2nd"/>
    <property type="match status" value="1"/>
</dbReference>
<dbReference type="Proteomes" id="UP000327424">
    <property type="component" value="Chromosome"/>
</dbReference>
<dbReference type="RefSeq" id="WP_019441782.1">
    <property type="nucleotide sequence ID" value="NZ_ALOE01000022.1"/>
</dbReference>
<dbReference type="InterPro" id="IPR023408">
    <property type="entry name" value="MscS_beta-dom_sf"/>
</dbReference>
<dbReference type="Gene3D" id="1.10.287.1260">
    <property type="match status" value="1"/>
</dbReference>
<comment type="similarity">
    <text evidence="2">Belongs to the MscS (TC 1.A.23) family.</text>
</comment>
<evidence type="ECO:0000259" key="10">
    <source>
        <dbReference type="Pfam" id="PF21088"/>
    </source>
</evidence>
<dbReference type="SUPFAM" id="SSF50182">
    <property type="entry name" value="Sm-like ribonucleoproteins"/>
    <property type="match status" value="1"/>
</dbReference>
<dbReference type="InterPro" id="IPR049278">
    <property type="entry name" value="MS_channel_C"/>
</dbReference>